<dbReference type="EMBL" id="MVFC01000011">
    <property type="protein sequence ID" value="OON78890.1"/>
    <property type="molecule type" value="Genomic_DNA"/>
</dbReference>
<dbReference type="Pfam" id="PF01547">
    <property type="entry name" value="SBP_bac_1"/>
    <property type="match status" value="1"/>
</dbReference>
<dbReference type="SUPFAM" id="SSF53850">
    <property type="entry name" value="Periplasmic binding protein-like II"/>
    <property type="match status" value="1"/>
</dbReference>
<dbReference type="InterPro" id="IPR050490">
    <property type="entry name" value="Bact_solute-bd_prot1"/>
</dbReference>
<dbReference type="InterPro" id="IPR006059">
    <property type="entry name" value="SBP"/>
</dbReference>
<dbReference type="PANTHER" id="PTHR43649:SF30">
    <property type="entry name" value="ABC TRANSPORTER SUBSTRATE-BINDING PROTEIN"/>
    <property type="match status" value="1"/>
</dbReference>
<accession>A0A1V4A9I5</accession>
<proteinExistence type="predicted"/>
<gene>
    <name evidence="1" type="ORF">B1H18_15310</name>
</gene>
<dbReference type="RefSeq" id="WP_179120182.1">
    <property type="nucleotide sequence ID" value="NZ_CP045178.1"/>
</dbReference>
<comment type="caution">
    <text evidence="1">The sequence shown here is derived from an EMBL/GenBank/DDBJ whole genome shotgun (WGS) entry which is preliminary data.</text>
</comment>
<organism evidence="1 2">
    <name type="scientific">Streptomyces tsukubensis</name>
    <dbReference type="NCBI Taxonomy" id="83656"/>
    <lineage>
        <taxon>Bacteria</taxon>
        <taxon>Bacillati</taxon>
        <taxon>Actinomycetota</taxon>
        <taxon>Actinomycetes</taxon>
        <taxon>Kitasatosporales</taxon>
        <taxon>Streptomycetaceae</taxon>
        <taxon>Streptomyces</taxon>
    </lineage>
</organism>
<dbReference type="Proteomes" id="UP000190539">
    <property type="component" value="Unassembled WGS sequence"/>
</dbReference>
<dbReference type="PANTHER" id="PTHR43649">
    <property type="entry name" value="ARABINOSE-BINDING PROTEIN-RELATED"/>
    <property type="match status" value="1"/>
</dbReference>
<dbReference type="STRING" id="83656.B1H18_15310"/>
<evidence type="ECO:0000313" key="1">
    <source>
        <dbReference type="EMBL" id="OON78890.1"/>
    </source>
</evidence>
<name>A0A1V4A9I5_9ACTN</name>
<protein>
    <submittedName>
        <fullName evidence="1">ABC transporter substrate-binding protein</fullName>
    </submittedName>
</protein>
<keyword evidence="2" id="KW-1185">Reference proteome</keyword>
<sequence length="407" mass="44344">MGLTMSLSGCGTSGESEEVTLRLVAADYGDGAKNSSQKYWDEVVSAFQKDHPDIKVDVDVESWKNVDGKVAKMVKDDDAPDMAQIGAYADYAVHKKLYSADDVLSIPVQADFLPSLTAAGEVNRIQYGMPFAASTRLLFYNKTLFKNAGLTPPTTWKELQEDAQALKNRGVKYPFALPLGREEAQAETFMWMLSGGSGLTDNIDSYTLDSPQNQSTFTWLRDQLVGKGLTGPVAPGELDRADAFSAFTRGEVGMLNGHPTLMGAAQAAGVDYGMVPMPGKDGKAKSTMGVTDWMMAFKQHGHRKQISQFLDFVYSEKNVTKFSDEYNLLPVTDSASHAMSVDSKHTDLREFLRELPNSQLYPAGKLSWAQVSASLKQEIGSAVKPGGNPESVLTHIQREAAAEENAE</sequence>
<dbReference type="Gene3D" id="3.40.190.10">
    <property type="entry name" value="Periplasmic binding protein-like II"/>
    <property type="match status" value="2"/>
</dbReference>
<reference evidence="1 2" key="1">
    <citation type="submission" date="2017-02" db="EMBL/GenBank/DDBJ databases">
        <title>Draft Genome Sequence of Streptomyces tsukubaensis F601, a Producer of the immunosuppressant tacrolimus FK506.</title>
        <authorList>
            <person name="Zong G."/>
            <person name="Zhong C."/>
            <person name="Fu J."/>
            <person name="Qin R."/>
            <person name="Cao G."/>
        </authorList>
    </citation>
    <scope>NUCLEOTIDE SEQUENCE [LARGE SCALE GENOMIC DNA]</scope>
    <source>
        <strain evidence="1 2">F601</strain>
    </source>
</reference>
<dbReference type="AlphaFoldDB" id="A0A1V4A9I5"/>
<evidence type="ECO:0000313" key="2">
    <source>
        <dbReference type="Proteomes" id="UP000190539"/>
    </source>
</evidence>